<dbReference type="PANTHER" id="PTHR20913:SF7">
    <property type="entry name" value="RE60063P"/>
    <property type="match status" value="1"/>
</dbReference>
<dbReference type="AlphaFoldDB" id="A0A914X3M1"/>
<dbReference type="InterPro" id="IPR000195">
    <property type="entry name" value="Rab-GAP-TBC_dom"/>
</dbReference>
<protein>
    <submittedName>
        <fullName evidence="5">Rab-GAP TBC domain-containing protein</fullName>
    </submittedName>
</protein>
<sequence>MEAIPEFPGSEPATPTPSSYDDDKVSRLTLVENMEDDVEEDVDVPPMIGAITLNRKRKSRAIKAFIRRRQLSEDGKGSVVDRDLITALRQLAVSGGGLVRDEHRQVVWPLLGESLEDSHSTGSPSSSSSDERASSESDYESAKSSVADDNDPGTPLIELGEPTVEDLKTHCEWRQVEMDVYRTLTRFPPNISDGHRSILQDELTPLIVRVLWDNPNYRYYQ</sequence>
<feature type="region of interest" description="Disordered" evidence="2">
    <location>
        <begin position="1"/>
        <end position="23"/>
    </location>
</feature>
<reference evidence="5" key="1">
    <citation type="submission" date="2022-11" db="UniProtKB">
        <authorList>
            <consortium name="WormBaseParasite"/>
        </authorList>
    </citation>
    <scope>IDENTIFICATION</scope>
</reference>
<dbReference type="Gene3D" id="1.10.8.1310">
    <property type="match status" value="1"/>
</dbReference>
<dbReference type="GO" id="GO:0005096">
    <property type="term" value="F:GTPase activator activity"/>
    <property type="evidence" value="ECO:0007669"/>
    <property type="project" value="UniProtKB-KW"/>
</dbReference>
<dbReference type="GO" id="GO:0005789">
    <property type="term" value="C:endoplasmic reticulum membrane"/>
    <property type="evidence" value="ECO:0007669"/>
    <property type="project" value="TreeGrafter"/>
</dbReference>
<feature type="domain" description="Rab-GAP TBC" evidence="3">
    <location>
        <begin position="98"/>
        <end position="221"/>
    </location>
</feature>
<dbReference type="SUPFAM" id="SSF47923">
    <property type="entry name" value="Ypt/Rab-GAP domain of gyp1p"/>
    <property type="match status" value="1"/>
</dbReference>
<dbReference type="PROSITE" id="PS50086">
    <property type="entry name" value="TBC_RABGAP"/>
    <property type="match status" value="1"/>
</dbReference>
<evidence type="ECO:0000259" key="3">
    <source>
        <dbReference type="PROSITE" id="PS50086"/>
    </source>
</evidence>
<keyword evidence="1" id="KW-0343">GTPase activation</keyword>
<evidence type="ECO:0000256" key="1">
    <source>
        <dbReference type="ARBA" id="ARBA00022468"/>
    </source>
</evidence>
<proteinExistence type="predicted"/>
<feature type="region of interest" description="Disordered" evidence="2">
    <location>
        <begin position="115"/>
        <end position="159"/>
    </location>
</feature>
<evidence type="ECO:0000256" key="2">
    <source>
        <dbReference type="SAM" id="MobiDB-lite"/>
    </source>
</evidence>
<name>A0A914X3M1_9BILA</name>
<dbReference type="PANTHER" id="PTHR20913">
    <property type="entry name" value="TBC1 DOMAIN FAMILY MEMBER 20/GTPASE"/>
    <property type="match status" value="1"/>
</dbReference>
<accession>A0A914X3M1</accession>
<dbReference type="InterPro" id="IPR035969">
    <property type="entry name" value="Rab-GAP_TBC_sf"/>
</dbReference>
<evidence type="ECO:0000313" key="4">
    <source>
        <dbReference type="Proteomes" id="UP000887566"/>
    </source>
</evidence>
<dbReference type="InterPro" id="IPR045913">
    <property type="entry name" value="TBC20/Gyp8-like"/>
</dbReference>
<organism evidence="4 5">
    <name type="scientific">Plectus sambesii</name>
    <dbReference type="NCBI Taxonomy" id="2011161"/>
    <lineage>
        <taxon>Eukaryota</taxon>
        <taxon>Metazoa</taxon>
        <taxon>Ecdysozoa</taxon>
        <taxon>Nematoda</taxon>
        <taxon>Chromadorea</taxon>
        <taxon>Plectida</taxon>
        <taxon>Plectina</taxon>
        <taxon>Plectoidea</taxon>
        <taxon>Plectidae</taxon>
        <taxon>Plectus</taxon>
    </lineage>
</organism>
<keyword evidence="4" id="KW-1185">Reference proteome</keyword>
<dbReference type="Proteomes" id="UP000887566">
    <property type="component" value="Unplaced"/>
</dbReference>
<evidence type="ECO:0000313" key="5">
    <source>
        <dbReference type="WBParaSite" id="PSAMB.scaffold6202size9971.g28054.t1"/>
    </source>
</evidence>
<dbReference type="GO" id="GO:0006888">
    <property type="term" value="P:endoplasmic reticulum to Golgi vesicle-mediated transport"/>
    <property type="evidence" value="ECO:0007669"/>
    <property type="project" value="TreeGrafter"/>
</dbReference>
<dbReference type="WBParaSite" id="PSAMB.scaffold6202size9971.g28054.t1">
    <property type="protein sequence ID" value="PSAMB.scaffold6202size9971.g28054.t1"/>
    <property type="gene ID" value="PSAMB.scaffold6202size9971.g28054"/>
</dbReference>